<evidence type="ECO:0000256" key="10">
    <source>
        <dbReference type="ARBA" id="ARBA00029409"/>
    </source>
</evidence>
<sequence length="112" mass="11883">MRAVIALGTNLGDLEAALDAALAAIAALPGTALLKVSRRYDTTPQDVPPQFADLRFLNAAALIRTDLPPRALLAALNAIEARAGRVRTLRNGPRPIDLDICLLYTSPSPRDG</sequence>
<evidence type="ECO:0000256" key="4">
    <source>
        <dbReference type="ARBA" id="ARBA00016218"/>
    </source>
</evidence>
<evidence type="ECO:0000256" key="8">
    <source>
        <dbReference type="ARBA" id="ARBA00022840"/>
    </source>
</evidence>
<dbReference type="AlphaFoldDB" id="A0A9D1NNQ2"/>
<dbReference type="Gene3D" id="3.30.70.560">
    <property type="entry name" value="7,8-Dihydro-6-hydroxymethylpterin-pyrophosphokinase HPPK"/>
    <property type="match status" value="1"/>
</dbReference>
<evidence type="ECO:0000259" key="13">
    <source>
        <dbReference type="Pfam" id="PF01288"/>
    </source>
</evidence>
<feature type="non-terminal residue" evidence="14">
    <location>
        <position position="112"/>
    </location>
</feature>
<dbReference type="InterPro" id="IPR000550">
    <property type="entry name" value="Hppk"/>
</dbReference>
<evidence type="ECO:0000256" key="9">
    <source>
        <dbReference type="ARBA" id="ARBA00022909"/>
    </source>
</evidence>
<comment type="function">
    <text evidence="10">Catalyzes the transfer of pyrophosphate from adenosine triphosphate (ATP) to 6-hydroxymethyl-7,8-dihydropterin, an enzymatic step in folate biosynthesis pathway.</text>
</comment>
<dbReference type="SUPFAM" id="SSF55083">
    <property type="entry name" value="6-hydroxymethyl-7,8-dihydropterin pyrophosphokinase, HPPK"/>
    <property type="match status" value="1"/>
</dbReference>
<dbReference type="CDD" id="cd00483">
    <property type="entry name" value="HPPK"/>
    <property type="match status" value="1"/>
</dbReference>
<evidence type="ECO:0000256" key="12">
    <source>
        <dbReference type="ARBA" id="ARBA00033413"/>
    </source>
</evidence>
<comment type="similarity">
    <text evidence="2">Belongs to the HPPK family.</text>
</comment>
<dbReference type="Pfam" id="PF01288">
    <property type="entry name" value="HPPK"/>
    <property type="match status" value="1"/>
</dbReference>
<gene>
    <name evidence="14" type="primary">folK</name>
    <name evidence="14" type="ORF">IAC79_04320</name>
</gene>
<comment type="caution">
    <text evidence="14">The sequence shown here is derived from an EMBL/GenBank/DDBJ whole genome shotgun (WGS) entry which is preliminary data.</text>
</comment>
<dbReference type="InterPro" id="IPR035907">
    <property type="entry name" value="Hppk_sf"/>
</dbReference>
<keyword evidence="7" id="KW-0418">Kinase</keyword>
<reference evidence="14" key="2">
    <citation type="journal article" date="2021" name="PeerJ">
        <title>Extensive microbial diversity within the chicken gut microbiome revealed by metagenomics and culture.</title>
        <authorList>
            <person name="Gilroy R."/>
            <person name="Ravi A."/>
            <person name="Getino M."/>
            <person name="Pursley I."/>
            <person name="Horton D.L."/>
            <person name="Alikhan N.F."/>
            <person name="Baker D."/>
            <person name="Gharbi K."/>
            <person name="Hall N."/>
            <person name="Watson M."/>
            <person name="Adriaenssens E.M."/>
            <person name="Foster-Nyarko E."/>
            <person name="Jarju S."/>
            <person name="Secka A."/>
            <person name="Antonio M."/>
            <person name="Oren A."/>
            <person name="Chaudhuri R.R."/>
            <person name="La Ragione R."/>
            <person name="Hildebrand F."/>
            <person name="Pallen M.J."/>
        </authorList>
    </citation>
    <scope>NUCLEOTIDE SEQUENCE</scope>
    <source>
        <strain evidence="14">35461</strain>
    </source>
</reference>
<reference evidence="14" key="1">
    <citation type="submission" date="2020-10" db="EMBL/GenBank/DDBJ databases">
        <authorList>
            <person name="Gilroy R."/>
        </authorList>
    </citation>
    <scope>NUCLEOTIDE SEQUENCE</scope>
    <source>
        <strain evidence="14">35461</strain>
    </source>
</reference>
<keyword evidence="6" id="KW-0547">Nucleotide-binding</keyword>
<evidence type="ECO:0000313" key="14">
    <source>
        <dbReference type="EMBL" id="HIV09320.1"/>
    </source>
</evidence>
<protein>
    <recommendedName>
        <fullName evidence="4">2-amino-4-hydroxy-6-hydroxymethyldihydropteridine pyrophosphokinase</fullName>
        <ecNumber evidence="3">2.7.6.3</ecNumber>
    </recommendedName>
    <alternativeName>
        <fullName evidence="11">6-hydroxymethyl-7,8-dihydropterin pyrophosphokinase</fullName>
    </alternativeName>
    <alternativeName>
        <fullName evidence="12">7,8-dihydro-6-hydroxymethylpterin-pyrophosphokinase</fullName>
    </alternativeName>
</protein>
<comment type="pathway">
    <text evidence="1">Cofactor biosynthesis; tetrahydrofolate biosynthesis; 2-amino-4-hydroxy-6-hydroxymethyl-7,8-dihydropteridine diphosphate from 7,8-dihydroneopterin triphosphate: step 4/4.</text>
</comment>
<dbReference type="GO" id="GO:0005524">
    <property type="term" value="F:ATP binding"/>
    <property type="evidence" value="ECO:0007669"/>
    <property type="project" value="UniProtKB-KW"/>
</dbReference>
<feature type="domain" description="7,8-dihydro-6-hydroxymethylpterin-pyrophosphokinase" evidence="13">
    <location>
        <begin position="4"/>
        <end position="103"/>
    </location>
</feature>
<evidence type="ECO:0000256" key="2">
    <source>
        <dbReference type="ARBA" id="ARBA00005810"/>
    </source>
</evidence>
<dbReference type="GO" id="GO:0016301">
    <property type="term" value="F:kinase activity"/>
    <property type="evidence" value="ECO:0007669"/>
    <property type="project" value="UniProtKB-KW"/>
</dbReference>
<proteinExistence type="inferred from homology"/>
<dbReference type="PANTHER" id="PTHR43071:SF1">
    <property type="entry name" value="2-AMINO-4-HYDROXY-6-HYDROXYMETHYLDIHYDROPTERIDINE PYROPHOSPHOKINASE"/>
    <property type="match status" value="1"/>
</dbReference>
<keyword evidence="5 14" id="KW-0808">Transferase</keyword>
<dbReference type="GO" id="GO:0003848">
    <property type="term" value="F:2-amino-4-hydroxy-6-hydroxymethyldihydropteridine diphosphokinase activity"/>
    <property type="evidence" value="ECO:0007669"/>
    <property type="project" value="UniProtKB-EC"/>
</dbReference>
<name>A0A9D1NNQ2_9BACT</name>
<evidence type="ECO:0000256" key="7">
    <source>
        <dbReference type="ARBA" id="ARBA00022777"/>
    </source>
</evidence>
<dbReference type="GO" id="GO:0046656">
    <property type="term" value="P:folic acid biosynthetic process"/>
    <property type="evidence" value="ECO:0007669"/>
    <property type="project" value="UniProtKB-KW"/>
</dbReference>
<evidence type="ECO:0000256" key="11">
    <source>
        <dbReference type="ARBA" id="ARBA00029766"/>
    </source>
</evidence>
<evidence type="ECO:0000256" key="6">
    <source>
        <dbReference type="ARBA" id="ARBA00022741"/>
    </source>
</evidence>
<accession>A0A9D1NNQ2</accession>
<evidence type="ECO:0000256" key="5">
    <source>
        <dbReference type="ARBA" id="ARBA00022679"/>
    </source>
</evidence>
<evidence type="ECO:0000256" key="3">
    <source>
        <dbReference type="ARBA" id="ARBA00013253"/>
    </source>
</evidence>
<dbReference type="EC" id="2.7.6.3" evidence="3"/>
<keyword evidence="9" id="KW-0289">Folate biosynthesis</keyword>
<dbReference type="NCBIfam" id="TIGR01498">
    <property type="entry name" value="folK"/>
    <property type="match status" value="1"/>
</dbReference>
<organism evidence="14 15">
    <name type="scientific">Candidatus Spyradenecus faecavium</name>
    <dbReference type="NCBI Taxonomy" id="2840947"/>
    <lineage>
        <taxon>Bacteria</taxon>
        <taxon>Pseudomonadati</taxon>
        <taxon>Lentisphaerota</taxon>
        <taxon>Lentisphaeria</taxon>
        <taxon>Lentisphaerales</taxon>
        <taxon>Lentisphaeraceae</taxon>
        <taxon>Lentisphaeraceae incertae sedis</taxon>
        <taxon>Candidatus Spyradenecus</taxon>
    </lineage>
</organism>
<evidence type="ECO:0000256" key="1">
    <source>
        <dbReference type="ARBA" id="ARBA00005051"/>
    </source>
</evidence>
<dbReference type="PANTHER" id="PTHR43071">
    <property type="entry name" value="2-AMINO-4-HYDROXY-6-HYDROXYMETHYLDIHYDROPTERIDINE PYROPHOSPHOKINASE"/>
    <property type="match status" value="1"/>
</dbReference>
<dbReference type="EMBL" id="DVOR01000138">
    <property type="protein sequence ID" value="HIV09320.1"/>
    <property type="molecule type" value="Genomic_DNA"/>
</dbReference>
<evidence type="ECO:0000313" key="15">
    <source>
        <dbReference type="Proteomes" id="UP000886845"/>
    </source>
</evidence>
<keyword evidence="8" id="KW-0067">ATP-binding</keyword>
<dbReference type="Proteomes" id="UP000886845">
    <property type="component" value="Unassembled WGS sequence"/>
</dbReference>